<organism evidence="2 3">
    <name type="scientific">Burkholderia ambifaria IOP40-10</name>
    <dbReference type="NCBI Taxonomy" id="396596"/>
    <lineage>
        <taxon>Bacteria</taxon>
        <taxon>Pseudomonadati</taxon>
        <taxon>Pseudomonadota</taxon>
        <taxon>Betaproteobacteria</taxon>
        <taxon>Burkholderiales</taxon>
        <taxon>Burkholderiaceae</taxon>
        <taxon>Burkholderia</taxon>
        <taxon>Burkholderia cepacia complex</taxon>
    </lineage>
</organism>
<sequence>MARLKTLVAAWAGVEAFNHLTIRFAVERACERLRTRAWAGEAGKRGKAAEGGLTSPHRQRGRGLKLDGQIVVGGELHREVECIGTDGAQVVRHEQAFDAAVDDRHREPR</sequence>
<dbReference type="EMBL" id="ABLC01000015">
    <property type="protein sequence ID" value="EDT05304.1"/>
    <property type="molecule type" value="Genomic_DNA"/>
</dbReference>
<protein>
    <submittedName>
        <fullName evidence="2">Uncharacterized protein</fullName>
    </submittedName>
</protein>
<comment type="caution">
    <text evidence="2">The sequence shown here is derived from an EMBL/GenBank/DDBJ whole genome shotgun (WGS) entry which is preliminary data.</text>
</comment>
<evidence type="ECO:0000313" key="2">
    <source>
        <dbReference type="EMBL" id="EDT05304.1"/>
    </source>
</evidence>
<name>B1FAT1_9BURK</name>
<accession>B1FAT1</accession>
<evidence type="ECO:0000313" key="3">
    <source>
        <dbReference type="Proteomes" id="UP000005463"/>
    </source>
</evidence>
<dbReference type="AlphaFoldDB" id="B1FAT1"/>
<feature type="region of interest" description="Disordered" evidence="1">
    <location>
        <begin position="40"/>
        <end position="64"/>
    </location>
</feature>
<dbReference type="Proteomes" id="UP000005463">
    <property type="component" value="Unassembled WGS sequence"/>
</dbReference>
<proteinExistence type="predicted"/>
<gene>
    <name evidence="2" type="ORF">BamIOP4010DRAFT_1140</name>
</gene>
<reference evidence="2 3" key="1">
    <citation type="submission" date="2008-03" db="EMBL/GenBank/DDBJ databases">
        <title>Sequencing of the draft genome and assembly of Burkholderia ambifaria IOP40-10.</title>
        <authorList>
            <consortium name="US DOE Joint Genome Institute (JGI-PGF)"/>
            <person name="Copeland A."/>
            <person name="Lucas S."/>
            <person name="Lapidus A."/>
            <person name="Glavina del Rio T."/>
            <person name="Dalin E."/>
            <person name="Tice H."/>
            <person name="Bruce D."/>
            <person name="Goodwin L."/>
            <person name="Pitluck S."/>
            <person name="Larimer F."/>
            <person name="Land M.L."/>
            <person name="Hauser L."/>
            <person name="Tiedje J."/>
            <person name="Richardson P."/>
        </authorList>
    </citation>
    <scope>NUCLEOTIDE SEQUENCE [LARGE SCALE GENOMIC DNA]</scope>
    <source>
        <strain evidence="2 3">IOP40-10</strain>
    </source>
</reference>
<evidence type="ECO:0000256" key="1">
    <source>
        <dbReference type="SAM" id="MobiDB-lite"/>
    </source>
</evidence>